<keyword evidence="7" id="KW-0732">Signal</keyword>
<dbReference type="SMART" id="SM00921">
    <property type="entry name" value="MHC_II_beta"/>
    <property type="match status" value="1"/>
</dbReference>
<organism evidence="9 10">
    <name type="scientific">Gouania willdenowi</name>
    <name type="common">Blunt-snouted clingfish</name>
    <name type="synonym">Lepadogaster willdenowi</name>
    <dbReference type="NCBI Taxonomy" id="441366"/>
    <lineage>
        <taxon>Eukaryota</taxon>
        <taxon>Metazoa</taxon>
        <taxon>Chordata</taxon>
        <taxon>Craniata</taxon>
        <taxon>Vertebrata</taxon>
        <taxon>Euteleostomi</taxon>
        <taxon>Actinopterygii</taxon>
        <taxon>Neopterygii</taxon>
        <taxon>Teleostei</taxon>
        <taxon>Neoteleostei</taxon>
        <taxon>Acanthomorphata</taxon>
        <taxon>Ovalentaria</taxon>
        <taxon>Blenniimorphae</taxon>
        <taxon>Blenniiformes</taxon>
        <taxon>Gobiesocoidei</taxon>
        <taxon>Gobiesocidae</taxon>
        <taxon>Gobiesocinae</taxon>
        <taxon>Gouania</taxon>
    </lineage>
</organism>
<dbReference type="InterPro" id="IPR013783">
    <property type="entry name" value="Ig-like_fold"/>
</dbReference>
<dbReference type="Pfam" id="PF07654">
    <property type="entry name" value="C1-set"/>
    <property type="match status" value="1"/>
</dbReference>
<dbReference type="PROSITE" id="PS50835">
    <property type="entry name" value="IG_LIKE"/>
    <property type="match status" value="1"/>
</dbReference>
<evidence type="ECO:0000256" key="2">
    <source>
        <dbReference type="ARBA" id="ARBA00022692"/>
    </source>
</evidence>
<dbReference type="PANTHER" id="PTHR19944:SF99">
    <property type="entry name" value="HLA CLASS II HISTOCOMPATIBILITY ANTIGEN, DRB1 BETA CHAIN"/>
    <property type="match status" value="1"/>
</dbReference>
<keyword evidence="6" id="KW-0472">Membrane</keyword>
<dbReference type="Proteomes" id="UP000694680">
    <property type="component" value="Chromosome 16"/>
</dbReference>
<dbReference type="Pfam" id="PF00969">
    <property type="entry name" value="MHC_II_beta"/>
    <property type="match status" value="1"/>
</dbReference>
<dbReference type="InterPro" id="IPR036179">
    <property type="entry name" value="Ig-like_dom_sf"/>
</dbReference>
<dbReference type="SMART" id="SM00407">
    <property type="entry name" value="IGc1"/>
    <property type="match status" value="1"/>
</dbReference>
<dbReference type="SUPFAM" id="SSF54452">
    <property type="entry name" value="MHC antigen-recognition domain"/>
    <property type="match status" value="1"/>
</dbReference>
<dbReference type="InterPro" id="IPR007110">
    <property type="entry name" value="Ig-like_dom"/>
</dbReference>
<dbReference type="InterPro" id="IPR011162">
    <property type="entry name" value="MHC_I/II-like_Ag-recog"/>
</dbReference>
<evidence type="ECO:0000256" key="5">
    <source>
        <dbReference type="ARBA" id="ARBA00023180"/>
    </source>
</evidence>
<evidence type="ECO:0000256" key="4">
    <source>
        <dbReference type="ARBA" id="ARBA00023157"/>
    </source>
</evidence>
<keyword evidence="5" id="KW-0325">Glycoprotein</keyword>
<feature type="signal peptide" evidence="7">
    <location>
        <begin position="1"/>
        <end position="21"/>
    </location>
</feature>
<dbReference type="SUPFAM" id="SSF48726">
    <property type="entry name" value="Immunoglobulin"/>
    <property type="match status" value="1"/>
</dbReference>
<dbReference type="InterPro" id="IPR000353">
    <property type="entry name" value="MHC_II_b_N"/>
</dbReference>
<evidence type="ECO:0000259" key="8">
    <source>
        <dbReference type="PROSITE" id="PS50835"/>
    </source>
</evidence>
<dbReference type="PANTHER" id="PTHR19944">
    <property type="entry name" value="MHC CLASS II-RELATED"/>
    <property type="match status" value="1"/>
</dbReference>
<dbReference type="InterPro" id="IPR003597">
    <property type="entry name" value="Ig_C1-set"/>
</dbReference>
<dbReference type="RefSeq" id="XP_028327092.1">
    <property type="nucleotide sequence ID" value="XM_028471291.1"/>
</dbReference>
<reference evidence="9" key="3">
    <citation type="submission" date="2025-09" db="UniProtKB">
        <authorList>
            <consortium name="Ensembl"/>
        </authorList>
    </citation>
    <scope>IDENTIFICATION</scope>
</reference>
<evidence type="ECO:0000256" key="6">
    <source>
        <dbReference type="SAM" id="Phobius"/>
    </source>
</evidence>
<dbReference type="GO" id="GO:0019882">
    <property type="term" value="P:antigen processing and presentation"/>
    <property type="evidence" value="ECO:0007669"/>
    <property type="project" value="InterPro"/>
</dbReference>
<feature type="transmembrane region" description="Helical" evidence="6">
    <location>
        <begin position="211"/>
        <end position="232"/>
    </location>
</feature>
<keyword evidence="3 6" id="KW-1133">Transmembrane helix</keyword>
<dbReference type="GeneID" id="114478301"/>
<evidence type="ECO:0000313" key="10">
    <source>
        <dbReference type="Proteomes" id="UP000694680"/>
    </source>
</evidence>
<dbReference type="InterPro" id="IPR014745">
    <property type="entry name" value="MHC_II_a/b_N"/>
</dbReference>
<feature type="domain" description="Ig-like" evidence="8">
    <location>
        <begin position="109"/>
        <end position="189"/>
    </location>
</feature>
<keyword evidence="4" id="KW-1015">Disulfide bond</keyword>
<proteinExistence type="predicted"/>
<reference evidence="9" key="2">
    <citation type="submission" date="2025-08" db="UniProtKB">
        <authorList>
            <consortium name="Ensembl"/>
        </authorList>
    </citation>
    <scope>IDENTIFICATION</scope>
</reference>
<accession>A0A8C5I2C3</accession>
<dbReference type="OrthoDB" id="9940220at2759"/>
<keyword evidence="10" id="KW-1185">Reference proteome</keyword>
<evidence type="ECO:0000256" key="7">
    <source>
        <dbReference type="SAM" id="SignalP"/>
    </source>
</evidence>
<evidence type="ECO:0000256" key="3">
    <source>
        <dbReference type="ARBA" id="ARBA00022989"/>
    </source>
</evidence>
<dbReference type="Gene3D" id="3.10.320.10">
    <property type="entry name" value="Class II Histocompatibility Antigen, M Beta Chain, Chain B, domain 1"/>
    <property type="match status" value="1"/>
</dbReference>
<feature type="chain" id="PRO_5034754904" evidence="7">
    <location>
        <begin position="22"/>
        <end position="247"/>
    </location>
</feature>
<dbReference type="GO" id="GO:0042613">
    <property type="term" value="C:MHC class II protein complex"/>
    <property type="evidence" value="ECO:0007669"/>
    <property type="project" value="InterPro"/>
</dbReference>
<reference evidence="9" key="1">
    <citation type="submission" date="2020-06" db="EMBL/GenBank/DDBJ databases">
        <authorList>
            <consortium name="Wellcome Sanger Institute Data Sharing"/>
        </authorList>
    </citation>
    <scope>NUCLEOTIDE SEQUENCE [LARGE SCALE GENOMIC DNA]</scope>
</reference>
<dbReference type="InterPro" id="IPR050160">
    <property type="entry name" value="MHC/Immunoglobulin"/>
</dbReference>
<evidence type="ECO:0000313" key="9">
    <source>
        <dbReference type="Ensembl" id="ENSGWIP00000053119.1"/>
    </source>
</evidence>
<keyword evidence="2 6" id="KW-0812">Transmembrane</keyword>
<dbReference type="Ensembl" id="ENSGWIT00000057293.1">
    <property type="protein sequence ID" value="ENSGWIP00000053119.1"/>
    <property type="gene ID" value="ENSGWIG00000025569.1"/>
</dbReference>
<dbReference type="GO" id="GO:0006955">
    <property type="term" value="P:immune response"/>
    <property type="evidence" value="ECO:0007669"/>
    <property type="project" value="InterPro"/>
</dbReference>
<protein>
    <submittedName>
        <fullName evidence="9">Class II histocompatibility antigen, B-L beta chain-like</fullName>
    </submittedName>
</protein>
<name>A0A8C5I2C3_GOUWI</name>
<dbReference type="AlphaFoldDB" id="A0A8C5I2C3"/>
<dbReference type="Gene3D" id="2.60.40.10">
    <property type="entry name" value="Immunoglobulins"/>
    <property type="match status" value="1"/>
</dbReference>
<gene>
    <name evidence="9" type="primary">LOC114478301</name>
</gene>
<comment type="subcellular location">
    <subcellularLocation>
        <location evidence="1">Membrane</location>
        <topology evidence="1">Single-pass type I membrane protein</topology>
    </subcellularLocation>
</comment>
<sequence length="247" mass="27988">MKTHNLFSVLSLLLLVSRANAYFGYALVRCQFASTHDVVYLEQLFFNKQLIGEFNSTVGKYISFDEKLEPIVKLLNNNDKIFEHTIKYRELCKSKIPLVYDVLSTPVEPSVHLRLVKSGDDEHQGTLVCSVYNFYPKQIKVTWLRDGKEVTSHVTFTEVLASGNWRYQVNSQLEVEPAAVEQISCKVEHITLKKPKLYYWEPHPASEKGKIAAGSIGLIVGLIVPITGLFFYKKKTNGWALAAVSSD</sequence>
<evidence type="ECO:0000256" key="1">
    <source>
        <dbReference type="ARBA" id="ARBA00004479"/>
    </source>
</evidence>